<keyword evidence="2" id="KW-0521">NADP</keyword>
<name>A0A9P7ZJB8_9HYPO</name>
<dbReference type="EMBL" id="MU251259">
    <property type="protein sequence ID" value="KAG9252986.1"/>
    <property type="molecule type" value="Genomic_DNA"/>
</dbReference>
<organism evidence="5 6">
    <name type="scientific">Emericellopsis atlantica</name>
    <dbReference type="NCBI Taxonomy" id="2614577"/>
    <lineage>
        <taxon>Eukaryota</taxon>
        <taxon>Fungi</taxon>
        <taxon>Dikarya</taxon>
        <taxon>Ascomycota</taxon>
        <taxon>Pezizomycotina</taxon>
        <taxon>Sordariomycetes</taxon>
        <taxon>Hypocreomycetidae</taxon>
        <taxon>Hypocreales</taxon>
        <taxon>Bionectriaceae</taxon>
        <taxon>Emericellopsis</taxon>
    </lineage>
</organism>
<dbReference type="GO" id="GO:0016491">
    <property type="term" value="F:oxidoreductase activity"/>
    <property type="evidence" value="ECO:0007669"/>
    <property type="project" value="UniProtKB-KW"/>
</dbReference>
<evidence type="ECO:0000313" key="5">
    <source>
        <dbReference type="EMBL" id="KAG9252986.1"/>
    </source>
</evidence>
<dbReference type="AlphaFoldDB" id="A0A9P7ZJB8"/>
<evidence type="ECO:0000256" key="2">
    <source>
        <dbReference type="ARBA" id="ARBA00022857"/>
    </source>
</evidence>
<dbReference type="InterPro" id="IPR051609">
    <property type="entry name" value="NmrA/Isoflavone_reductase-like"/>
</dbReference>
<accession>A0A9P7ZJB8</accession>
<keyword evidence="3" id="KW-0560">Oxidoreductase</keyword>
<proteinExistence type="inferred from homology"/>
<evidence type="ECO:0000313" key="6">
    <source>
        <dbReference type="Proteomes" id="UP000887229"/>
    </source>
</evidence>
<gene>
    <name evidence="5" type="ORF">F5Z01DRAFT_725698</name>
</gene>
<comment type="similarity">
    <text evidence="1">Belongs to the NmrA-type oxidoreductase family. Isoflavone reductase subfamily.</text>
</comment>
<evidence type="ECO:0000256" key="3">
    <source>
        <dbReference type="ARBA" id="ARBA00023002"/>
    </source>
</evidence>
<feature type="domain" description="NAD(P)-binding" evidence="4">
    <location>
        <begin position="14"/>
        <end position="141"/>
    </location>
</feature>
<dbReference type="Gene3D" id="3.40.50.720">
    <property type="entry name" value="NAD(P)-binding Rossmann-like Domain"/>
    <property type="match status" value="1"/>
</dbReference>
<dbReference type="GeneID" id="70297543"/>
<dbReference type="InterPro" id="IPR016040">
    <property type="entry name" value="NAD(P)-bd_dom"/>
</dbReference>
<dbReference type="InterPro" id="IPR036291">
    <property type="entry name" value="NAD(P)-bd_dom_sf"/>
</dbReference>
<keyword evidence="6" id="KW-1185">Reference proteome</keyword>
<dbReference type="PANTHER" id="PTHR47706:SF7">
    <property type="entry name" value="CIPA-LIKE, PUTATIVE (AFU_ORTHOLOGUE AFUA_1G01630)-RELATED"/>
    <property type="match status" value="1"/>
</dbReference>
<dbReference type="OrthoDB" id="419598at2759"/>
<reference evidence="5" key="1">
    <citation type="journal article" date="2021" name="IMA Fungus">
        <title>Genomic characterization of three marine fungi, including Emericellopsis atlantica sp. nov. with signatures of a generalist lifestyle and marine biomass degradation.</title>
        <authorList>
            <person name="Hagestad O.C."/>
            <person name="Hou L."/>
            <person name="Andersen J.H."/>
            <person name="Hansen E.H."/>
            <person name="Altermark B."/>
            <person name="Li C."/>
            <person name="Kuhnert E."/>
            <person name="Cox R.J."/>
            <person name="Crous P.W."/>
            <person name="Spatafora J.W."/>
            <person name="Lail K."/>
            <person name="Amirebrahimi M."/>
            <person name="Lipzen A."/>
            <person name="Pangilinan J."/>
            <person name="Andreopoulos W."/>
            <person name="Hayes R.D."/>
            <person name="Ng V."/>
            <person name="Grigoriev I.V."/>
            <person name="Jackson S.A."/>
            <person name="Sutton T.D.S."/>
            <person name="Dobson A.D.W."/>
            <person name="Rama T."/>
        </authorList>
    </citation>
    <scope>NUCLEOTIDE SEQUENCE</scope>
    <source>
        <strain evidence="5">TS7</strain>
    </source>
</reference>
<protein>
    <recommendedName>
        <fullName evidence="4">NAD(P)-binding domain-containing protein</fullName>
    </recommendedName>
</protein>
<evidence type="ECO:0000259" key="4">
    <source>
        <dbReference type="Pfam" id="PF13460"/>
    </source>
</evidence>
<dbReference type="PANTHER" id="PTHR47706">
    <property type="entry name" value="NMRA-LIKE FAMILY PROTEIN"/>
    <property type="match status" value="1"/>
</dbReference>
<dbReference type="Pfam" id="PF13460">
    <property type="entry name" value="NAD_binding_10"/>
    <property type="match status" value="1"/>
</dbReference>
<dbReference type="Proteomes" id="UP000887229">
    <property type="component" value="Unassembled WGS sequence"/>
</dbReference>
<evidence type="ECO:0000256" key="1">
    <source>
        <dbReference type="ARBA" id="ARBA00005725"/>
    </source>
</evidence>
<comment type="caution">
    <text evidence="5">The sequence shown here is derived from an EMBL/GenBank/DDBJ whole genome shotgun (WGS) entry which is preliminary data.</text>
</comment>
<sequence length="321" mass="35064">MPPSDYIQRVAIVGATGHVGTHFTQELVKTGKHTVTALVRKGSTGTIASGATRTEVDFENQDSLVAALAGQQFLVITLSARAPSETHASIIKAAAKAGVSYVMPNVYGGDFRNEEMMKEDLYSAGALERCNDVANSGMSYVAMVCGFWYEWSLALGSIAFGIDIKTKKAIFYDDGQRRLPVSTWPLCGQALAKLLSLPESGAEPSLEQWKNGMLCFASFHVNQREMLDSVHRVLGDSDADWEIQYESSKERYEKGLADMANGDHTGFARALYARPFYPNGGGDFKADLKLNNEILGLPEEKLDDATRTAVDMVQSGWQPFP</sequence>
<dbReference type="SUPFAM" id="SSF51735">
    <property type="entry name" value="NAD(P)-binding Rossmann-fold domains"/>
    <property type="match status" value="1"/>
</dbReference>
<dbReference type="RefSeq" id="XP_046116910.1">
    <property type="nucleotide sequence ID" value="XM_046266640.1"/>
</dbReference>